<evidence type="ECO:0000259" key="3">
    <source>
        <dbReference type="PROSITE" id="PS50110"/>
    </source>
</evidence>
<dbReference type="PANTHER" id="PTHR44591:SF25">
    <property type="entry name" value="CHEMOTAXIS TWO-COMPONENT RESPONSE REGULATOR"/>
    <property type="match status" value="1"/>
</dbReference>
<protein>
    <submittedName>
        <fullName evidence="4">Response regulator</fullName>
    </submittedName>
</protein>
<name>A0ABT3CRW6_9BACT</name>
<evidence type="ECO:0000256" key="2">
    <source>
        <dbReference type="PROSITE-ProRule" id="PRU00169"/>
    </source>
</evidence>
<dbReference type="RefSeq" id="WP_264137172.1">
    <property type="nucleotide sequence ID" value="NZ_JAOYOD010000001.1"/>
</dbReference>
<feature type="domain" description="Response regulatory" evidence="3">
    <location>
        <begin position="4"/>
        <end position="122"/>
    </location>
</feature>
<dbReference type="InterPro" id="IPR050595">
    <property type="entry name" value="Bact_response_regulator"/>
</dbReference>
<dbReference type="PANTHER" id="PTHR44591">
    <property type="entry name" value="STRESS RESPONSE REGULATOR PROTEIN 1"/>
    <property type="match status" value="1"/>
</dbReference>
<proteinExistence type="predicted"/>
<evidence type="ECO:0000256" key="1">
    <source>
        <dbReference type="ARBA" id="ARBA00022553"/>
    </source>
</evidence>
<keyword evidence="1 2" id="KW-0597">Phosphoprotein</keyword>
<evidence type="ECO:0000313" key="5">
    <source>
        <dbReference type="Proteomes" id="UP001300692"/>
    </source>
</evidence>
<feature type="modified residue" description="4-aspartylphosphate" evidence="2">
    <location>
        <position position="55"/>
    </location>
</feature>
<dbReference type="PROSITE" id="PS50110">
    <property type="entry name" value="RESPONSE_REGULATORY"/>
    <property type="match status" value="1"/>
</dbReference>
<dbReference type="SMART" id="SM00448">
    <property type="entry name" value="REC"/>
    <property type="match status" value="1"/>
</dbReference>
<dbReference type="Pfam" id="PF00072">
    <property type="entry name" value="Response_reg"/>
    <property type="match status" value="1"/>
</dbReference>
<sequence>MKKIILIVDDSESIRELVSVTLKGEGYEVYKGVNGLDGLEQLKKIEDRVSLIITDLFMPEMDGVGLVKEVRKMDQYKYTPILMLTTESHIEKKLVAKKEGVTGWIEKPFDQNRLLKIVQKVIRK</sequence>
<keyword evidence="5" id="KW-1185">Reference proteome</keyword>
<comment type="caution">
    <text evidence="4">The sequence shown here is derived from an EMBL/GenBank/DDBJ whole genome shotgun (WGS) entry which is preliminary data.</text>
</comment>
<accession>A0ABT3CRW6</accession>
<dbReference type="Proteomes" id="UP001300692">
    <property type="component" value="Unassembled WGS sequence"/>
</dbReference>
<dbReference type="Gene3D" id="3.40.50.2300">
    <property type="match status" value="1"/>
</dbReference>
<dbReference type="EMBL" id="JAOYOD010000001">
    <property type="protein sequence ID" value="MCV9386384.1"/>
    <property type="molecule type" value="Genomic_DNA"/>
</dbReference>
<evidence type="ECO:0000313" key="4">
    <source>
        <dbReference type="EMBL" id="MCV9386384.1"/>
    </source>
</evidence>
<reference evidence="4 5" key="1">
    <citation type="submission" date="2022-10" db="EMBL/GenBank/DDBJ databases">
        <title>Comparative genomics and taxonomic characterization of three novel marine species of genus Reichenbachiella exhibiting antioxidant and polysaccharide degradation activities.</title>
        <authorList>
            <person name="Muhammad N."/>
            <person name="Lee Y.-J."/>
            <person name="Ko J."/>
            <person name="Kim S.-G."/>
        </authorList>
    </citation>
    <scope>NUCLEOTIDE SEQUENCE [LARGE SCALE GENOMIC DNA]</scope>
    <source>
        <strain evidence="4 5">ABR2-5</strain>
    </source>
</reference>
<dbReference type="InterPro" id="IPR011006">
    <property type="entry name" value="CheY-like_superfamily"/>
</dbReference>
<organism evidence="4 5">
    <name type="scientific">Reichenbachiella ulvae</name>
    <dbReference type="NCBI Taxonomy" id="2980104"/>
    <lineage>
        <taxon>Bacteria</taxon>
        <taxon>Pseudomonadati</taxon>
        <taxon>Bacteroidota</taxon>
        <taxon>Cytophagia</taxon>
        <taxon>Cytophagales</taxon>
        <taxon>Reichenbachiellaceae</taxon>
        <taxon>Reichenbachiella</taxon>
    </lineage>
</organism>
<gene>
    <name evidence="4" type="ORF">N7U62_06900</name>
</gene>
<dbReference type="InterPro" id="IPR001789">
    <property type="entry name" value="Sig_transdc_resp-reg_receiver"/>
</dbReference>
<dbReference type="SUPFAM" id="SSF52172">
    <property type="entry name" value="CheY-like"/>
    <property type="match status" value="1"/>
</dbReference>